<dbReference type="EMBL" id="BSXT01008804">
    <property type="protein sequence ID" value="GMF67209.1"/>
    <property type="molecule type" value="Genomic_DNA"/>
</dbReference>
<evidence type="ECO:0000256" key="1">
    <source>
        <dbReference type="SAM" id="MobiDB-lite"/>
    </source>
</evidence>
<accession>A0A9W7D9Q0</accession>
<organism evidence="3 4">
    <name type="scientific">Phytophthora fragariaefolia</name>
    <dbReference type="NCBI Taxonomy" id="1490495"/>
    <lineage>
        <taxon>Eukaryota</taxon>
        <taxon>Sar</taxon>
        <taxon>Stramenopiles</taxon>
        <taxon>Oomycota</taxon>
        <taxon>Peronosporomycetes</taxon>
        <taxon>Peronosporales</taxon>
        <taxon>Peronosporaceae</taxon>
        <taxon>Phytophthora</taxon>
    </lineage>
</organism>
<evidence type="ECO:0000259" key="2">
    <source>
        <dbReference type="Pfam" id="PF03732"/>
    </source>
</evidence>
<feature type="region of interest" description="Disordered" evidence="1">
    <location>
        <begin position="143"/>
        <end position="184"/>
    </location>
</feature>
<evidence type="ECO:0000313" key="4">
    <source>
        <dbReference type="Proteomes" id="UP001165121"/>
    </source>
</evidence>
<gene>
    <name evidence="3" type="ORF">Pfra01_002835500</name>
</gene>
<protein>
    <submittedName>
        <fullName evidence="3">Unnamed protein product</fullName>
    </submittedName>
</protein>
<reference evidence="3" key="1">
    <citation type="submission" date="2023-04" db="EMBL/GenBank/DDBJ databases">
        <title>Phytophthora fragariaefolia NBRC 109709.</title>
        <authorList>
            <person name="Ichikawa N."/>
            <person name="Sato H."/>
            <person name="Tonouchi N."/>
        </authorList>
    </citation>
    <scope>NUCLEOTIDE SEQUENCE</scope>
    <source>
        <strain evidence="3">NBRC 109709</strain>
    </source>
</reference>
<evidence type="ECO:0000313" key="3">
    <source>
        <dbReference type="EMBL" id="GMF67209.1"/>
    </source>
</evidence>
<dbReference type="AlphaFoldDB" id="A0A9W7D9Q0"/>
<dbReference type="OrthoDB" id="125572at2759"/>
<comment type="caution">
    <text evidence="3">The sequence shown here is derived from an EMBL/GenBank/DDBJ whole genome shotgun (WGS) entry which is preliminary data.</text>
</comment>
<sequence length="298" mass="33212">METKPPTFEGYDLAVDDKVVGLELGQYVRKNAATWYETYMTSSMTTKTWSAMKVSTEKNFKEPNFQQKLRNELLNFNQRRSCHGYVAKFQEKLRLVLLGPVFAMEIFLKGLKNTNLRKHILRKQPTTLEDVIAEGFSEVELGRIEETKRKQNTAKDTTGGPSKTKFNSRTSATPPRMTNQNGEKKSAINVVKAFINRKITGSSSPRSDGRSGGISPKAIQRDKCALVEKKLSVEADVEGAVMKSDVESEAVFIHVGDSPEHPIMNLDCTVRLNEREVAATGFVDSGASINAVTPEFVK</sequence>
<dbReference type="Proteomes" id="UP001165121">
    <property type="component" value="Unassembled WGS sequence"/>
</dbReference>
<dbReference type="Pfam" id="PF03732">
    <property type="entry name" value="Retrotrans_gag"/>
    <property type="match status" value="1"/>
</dbReference>
<proteinExistence type="predicted"/>
<name>A0A9W7D9Q0_9STRA</name>
<keyword evidence="4" id="KW-1185">Reference proteome</keyword>
<feature type="domain" description="Retrotransposon gag" evidence="2">
    <location>
        <begin position="29"/>
        <end position="112"/>
    </location>
</feature>
<feature type="compositionally biased region" description="Polar residues" evidence="1">
    <location>
        <begin position="154"/>
        <end position="181"/>
    </location>
</feature>
<dbReference type="InterPro" id="IPR005162">
    <property type="entry name" value="Retrotrans_gag_dom"/>
</dbReference>